<dbReference type="GO" id="GO:0005262">
    <property type="term" value="F:calcium channel activity"/>
    <property type="evidence" value="ECO:0000318"/>
    <property type="project" value="GO_Central"/>
</dbReference>
<dbReference type="GO" id="GO:0050982">
    <property type="term" value="P:detection of mechanical stimulus"/>
    <property type="evidence" value="ECO:0000318"/>
    <property type="project" value="GO_Central"/>
</dbReference>
<dbReference type="InterPro" id="IPR051223">
    <property type="entry name" value="Polycystin"/>
</dbReference>
<accession>A0A2A6C844</accession>
<dbReference type="InterPro" id="IPR003915">
    <property type="entry name" value="PKD_2"/>
</dbReference>
<name>A0A2A6C844_PRIPA</name>
<dbReference type="PANTHER" id="PTHR10877:SF183">
    <property type="entry name" value="AT14535P-RELATED"/>
    <property type="match status" value="1"/>
</dbReference>
<comment type="similarity">
    <text evidence="2">Belongs to the polycystin family.</text>
</comment>
<keyword evidence="8" id="KW-1185">Reference proteome</keyword>
<dbReference type="PANTHER" id="PTHR10877">
    <property type="entry name" value="POLYCYSTIN FAMILY MEMBER"/>
    <property type="match status" value="1"/>
</dbReference>
<dbReference type="Proteomes" id="UP000005239">
    <property type="component" value="Unassembled WGS sequence"/>
</dbReference>
<accession>A0A8R1YQC6</accession>
<keyword evidence="4" id="KW-1133">Transmembrane helix</keyword>
<dbReference type="GO" id="GO:0016020">
    <property type="term" value="C:membrane"/>
    <property type="evidence" value="ECO:0000318"/>
    <property type="project" value="GO_Central"/>
</dbReference>
<evidence type="ECO:0000256" key="1">
    <source>
        <dbReference type="ARBA" id="ARBA00004141"/>
    </source>
</evidence>
<dbReference type="AlphaFoldDB" id="A0A2A6C844"/>
<keyword evidence="3" id="KW-0812">Transmembrane</keyword>
<dbReference type="GO" id="GO:0005509">
    <property type="term" value="F:calcium ion binding"/>
    <property type="evidence" value="ECO:0007669"/>
    <property type="project" value="InterPro"/>
</dbReference>
<dbReference type="Pfam" id="PF08016">
    <property type="entry name" value="PKD_channel"/>
    <property type="match status" value="1"/>
</dbReference>
<evidence type="ECO:0000256" key="6">
    <source>
        <dbReference type="ARBA" id="ARBA00023180"/>
    </source>
</evidence>
<keyword evidence="5" id="KW-0472">Membrane</keyword>
<evidence type="ECO:0000256" key="5">
    <source>
        <dbReference type="ARBA" id="ARBA00023136"/>
    </source>
</evidence>
<gene>
    <name evidence="7" type="primary">WBGene00272966</name>
</gene>
<evidence type="ECO:0000313" key="7">
    <source>
        <dbReference type="EnsemblMetazoa" id="PPA34597.1"/>
    </source>
</evidence>
<keyword evidence="6" id="KW-0325">Glycoprotein</keyword>
<evidence type="ECO:0000256" key="2">
    <source>
        <dbReference type="ARBA" id="ARBA00007200"/>
    </source>
</evidence>
<dbReference type="EnsemblMetazoa" id="PPA34597.1">
    <property type="protein sequence ID" value="PPA34597.1"/>
    <property type="gene ID" value="WBGene00272966"/>
</dbReference>
<reference evidence="8" key="1">
    <citation type="journal article" date="2008" name="Nat. Genet.">
        <title>The Pristionchus pacificus genome provides a unique perspective on nematode lifestyle and parasitism.</title>
        <authorList>
            <person name="Dieterich C."/>
            <person name="Clifton S.W."/>
            <person name="Schuster L.N."/>
            <person name="Chinwalla A."/>
            <person name="Delehaunty K."/>
            <person name="Dinkelacker I."/>
            <person name="Fulton L."/>
            <person name="Fulton R."/>
            <person name="Godfrey J."/>
            <person name="Minx P."/>
            <person name="Mitreva M."/>
            <person name="Roeseler W."/>
            <person name="Tian H."/>
            <person name="Witte H."/>
            <person name="Yang S.P."/>
            <person name="Wilson R.K."/>
            <person name="Sommer R.J."/>
        </authorList>
    </citation>
    <scope>NUCLEOTIDE SEQUENCE [LARGE SCALE GENOMIC DNA]</scope>
    <source>
        <strain evidence="8">PS312</strain>
    </source>
</reference>
<dbReference type="Pfam" id="PF20519">
    <property type="entry name" value="Polycystin_dom"/>
    <property type="match status" value="1"/>
</dbReference>
<reference evidence="7" key="2">
    <citation type="submission" date="2022-06" db="UniProtKB">
        <authorList>
            <consortium name="EnsemblMetazoa"/>
        </authorList>
    </citation>
    <scope>IDENTIFICATION</scope>
    <source>
        <strain evidence="7">PS312</strain>
    </source>
</reference>
<evidence type="ECO:0000256" key="4">
    <source>
        <dbReference type="ARBA" id="ARBA00022989"/>
    </source>
</evidence>
<comment type="subcellular location">
    <subcellularLocation>
        <location evidence="1">Membrane</location>
        <topology evidence="1">Multi-pass membrane protein</topology>
    </subcellularLocation>
</comment>
<sequence length="470" mass="54122">MPDKLPYSTECDKPYGEAPSYPPSDGQEPIASLGQSNGITYPFGIRQKKVQEGTHDSIQRSDMPVNTLQSTLRDFISHSIFLAIICIIIYPVHWSAARRLTNVAGSVSHFLKKGILQAVNNLFTRTVAPSGKRFAEIDRIDDIWEYMNYQLVEGLYWEPRMNNISDFSFGKYQSDKALFNESRLLGQPRIRMVKVNLSQCTFVEQLAGVEEPCYADYEERYEEKMSFNPKGFDDLPAFTYSAAFELDNDYLHGSLATYQGGGFVQYLSEDHSKESLESIAFLKVNRWIDRSTRLIVADFAVFNGRLNLFCVVKLIFELPRFGGVITTVNIDTLRLIRYLTTFDYFVGMCEGVFCQFVLLLIFKEFIDICRYRSSYLKQFWNYIDLAIIGEFSQSFDQVIKAENAYNTYAAFLFLFVVLKTFKYFGIILKKLSATAKEIFVFSGMIFTIFFAFVHFGFLVYVSYKIDAHVM</sequence>
<proteinExistence type="inferred from homology"/>
<organism evidence="7 8">
    <name type="scientific">Pristionchus pacificus</name>
    <name type="common">Parasitic nematode worm</name>
    <dbReference type="NCBI Taxonomy" id="54126"/>
    <lineage>
        <taxon>Eukaryota</taxon>
        <taxon>Metazoa</taxon>
        <taxon>Ecdysozoa</taxon>
        <taxon>Nematoda</taxon>
        <taxon>Chromadorea</taxon>
        <taxon>Rhabditida</taxon>
        <taxon>Rhabditina</taxon>
        <taxon>Diplogasteromorpha</taxon>
        <taxon>Diplogasteroidea</taxon>
        <taxon>Neodiplogasteridae</taxon>
        <taxon>Pristionchus</taxon>
    </lineage>
</organism>
<evidence type="ECO:0000256" key="3">
    <source>
        <dbReference type="ARBA" id="ARBA00022692"/>
    </source>
</evidence>
<dbReference type="PRINTS" id="PR01433">
    <property type="entry name" value="POLYCYSTIN2"/>
</dbReference>
<dbReference type="OrthoDB" id="444119at2759"/>
<dbReference type="InterPro" id="IPR013122">
    <property type="entry name" value="PKD1_2_channel"/>
</dbReference>
<dbReference type="InterPro" id="IPR046791">
    <property type="entry name" value="Polycystin_dom"/>
</dbReference>
<protein>
    <submittedName>
        <fullName evidence="7">PKD_channel domain-containing protein</fullName>
    </submittedName>
</protein>
<evidence type="ECO:0000313" key="8">
    <source>
        <dbReference type="Proteomes" id="UP000005239"/>
    </source>
</evidence>